<accession>A0A326UBA3</accession>
<dbReference type="SMART" id="SM00530">
    <property type="entry name" value="HTH_XRE"/>
    <property type="match status" value="1"/>
</dbReference>
<dbReference type="EMBL" id="QKUF01000019">
    <property type="protein sequence ID" value="PZW25341.1"/>
    <property type="molecule type" value="Genomic_DNA"/>
</dbReference>
<dbReference type="GO" id="GO:0003677">
    <property type="term" value="F:DNA binding"/>
    <property type="evidence" value="ECO:0007669"/>
    <property type="project" value="UniProtKB-KW"/>
</dbReference>
<dbReference type="SUPFAM" id="SSF47413">
    <property type="entry name" value="lambda repressor-like DNA-binding domains"/>
    <property type="match status" value="1"/>
</dbReference>
<gene>
    <name evidence="2" type="ORF">EI42_04393</name>
</gene>
<dbReference type="CDD" id="cd00093">
    <property type="entry name" value="HTH_XRE"/>
    <property type="match status" value="1"/>
</dbReference>
<evidence type="ECO:0000313" key="3">
    <source>
        <dbReference type="Proteomes" id="UP000248806"/>
    </source>
</evidence>
<dbReference type="Proteomes" id="UP000248806">
    <property type="component" value="Unassembled WGS sequence"/>
</dbReference>
<keyword evidence="2" id="KW-0238">DNA-binding</keyword>
<dbReference type="OrthoDB" id="9812495at2"/>
<dbReference type="RefSeq" id="WP_111324719.1">
    <property type="nucleotide sequence ID" value="NZ_BIFX01000002.1"/>
</dbReference>
<protein>
    <submittedName>
        <fullName evidence="2">DNA-binding XRE family transcriptional regulator</fullName>
    </submittedName>
</protein>
<dbReference type="InterPro" id="IPR001387">
    <property type="entry name" value="Cro/C1-type_HTH"/>
</dbReference>
<dbReference type="InterPro" id="IPR010982">
    <property type="entry name" value="Lambda_DNA-bd_dom_sf"/>
</dbReference>
<name>A0A326UBA3_THEHA</name>
<comment type="caution">
    <text evidence="2">The sequence shown here is derived from an EMBL/GenBank/DDBJ whole genome shotgun (WGS) entry which is preliminary data.</text>
</comment>
<sequence>MSQMSRYGKYSPGKYGFPHMGEVIADYRQRAGYSQEEFAIVCGVEKPTVVYWERMEYLADMDRRIFLCKLLGIAPALLGLNWRNLVGESQKETLDYIASFEALAEQCKENTYGIYEDYLTISYTSPYKFTPIYAYRLFKHQQDLENFAKTAPASEVDSWKDLLSRYYQFSSLIAQHHEKREQALALATEAVELAENLDADRICTALYRLARVYLIQERYTMAKSVIDEAISKYGKNVRISLKGNMYLLAAEINTLFAGNSPKQRGICRNWQSQALTIVHKGGLEEDETFLHFNLYAVHHERAKTLSRFSLFHTSNSELVELLKNPYKRADRKTLSEAEDALNLARKHISTSKHTRFMHYTLTESRMRLIGKELEESARSANNALKIAREINSNQGIKDVEIIYSMLSDIEPNNPYVRHLGVKLGYFPPLLQKRSGTV</sequence>
<feature type="domain" description="HTH cro/C1-type" evidence="1">
    <location>
        <begin position="24"/>
        <end position="78"/>
    </location>
</feature>
<dbReference type="PROSITE" id="PS50943">
    <property type="entry name" value="HTH_CROC1"/>
    <property type="match status" value="1"/>
</dbReference>
<organism evidence="2 3">
    <name type="scientific">Thermosporothrix hazakensis</name>
    <dbReference type="NCBI Taxonomy" id="644383"/>
    <lineage>
        <taxon>Bacteria</taxon>
        <taxon>Bacillati</taxon>
        <taxon>Chloroflexota</taxon>
        <taxon>Ktedonobacteria</taxon>
        <taxon>Ktedonobacterales</taxon>
        <taxon>Thermosporotrichaceae</taxon>
        <taxon>Thermosporothrix</taxon>
    </lineage>
</organism>
<evidence type="ECO:0000313" key="2">
    <source>
        <dbReference type="EMBL" id="PZW25341.1"/>
    </source>
</evidence>
<dbReference type="Gene3D" id="1.10.260.40">
    <property type="entry name" value="lambda repressor-like DNA-binding domains"/>
    <property type="match status" value="1"/>
</dbReference>
<proteinExistence type="predicted"/>
<dbReference type="InterPro" id="IPR011990">
    <property type="entry name" value="TPR-like_helical_dom_sf"/>
</dbReference>
<dbReference type="AlphaFoldDB" id="A0A326UBA3"/>
<evidence type="ECO:0000259" key="1">
    <source>
        <dbReference type="PROSITE" id="PS50943"/>
    </source>
</evidence>
<reference evidence="2 3" key="1">
    <citation type="submission" date="2018-06" db="EMBL/GenBank/DDBJ databases">
        <title>Genomic Encyclopedia of Archaeal and Bacterial Type Strains, Phase II (KMG-II): from individual species to whole genera.</title>
        <authorList>
            <person name="Goeker M."/>
        </authorList>
    </citation>
    <scope>NUCLEOTIDE SEQUENCE [LARGE SCALE GENOMIC DNA]</scope>
    <source>
        <strain evidence="2 3">ATCC BAA-1881</strain>
    </source>
</reference>
<dbReference type="Gene3D" id="1.25.40.10">
    <property type="entry name" value="Tetratricopeptide repeat domain"/>
    <property type="match status" value="1"/>
</dbReference>
<dbReference type="SUPFAM" id="SSF48452">
    <property type="entry name" value="TPR-like"/>
    <property type="match status" value="1"/>
</dbReference>
<keyword evidence="3" id="KW-1185">Reference proteome</keyword>